<keyword evidence="2 10" id="KW-0813">Transport</keyword>
<evidence type="ECO:0000313" key="14">
    <source>
        <dbReference type="Proteomes" id="UP000025229"/>
    </source>
</evidence>
<feature type="transmembrane region" description="Helical" evidence="10">
    <location>
        <begin position="158"/>
        <end position="183"/>
    </location>
</feature>
<dbReference type="CDD" id="cd06261">
    <property type="entry name" value="TM_PBP2"/>
    <property type="match status" value="1"/>
</dbReference>
<dbReference type="eggNOG" id="COG1173">
    <property type="taxonomic scope" value="Bacteria"/>
</dbReference>
<keyword evidence="7 10" id="KW-1133">Transmembrane helix</keyword>
<dbReference type="PANTHER" id="PTHR43386:SF24">
    <property type="entry name" value="OLIGOPEPTIDE TRANSPORT SYSTEM PERMEASE PROTEIN AMID"/>
    <property type="match status" value="1"/>
</dbReference>
<name>A0A023X0T8_RUBRA</name>
<keyword evidence="8 10" id="KW-0472">Membrane</keyword>
<keyword evidence="3" id="KW-1003">Cell membrane</keyword>
<keyword evidence="6" id="KW-0653">Protein transport</keyword>
<feature type="transmembrane region" description="Helical" evidence="10">
    <location>
        <begin position="277"/>
        <end position="301"/>
    </location>
</feature>
<evidence type="ECO:0000256" key="1">
    <source>
        <dbReference type="ARBA" id="ARBA00004651"/>
    </source>
</evidence>
<evidence type="ECO:0000256" key="7">
    <source>
        <dbReference type="ARBA" id="ARBA00022989"/>
    </source>
</evidence>
<dbReference type="InterPro" id="IPR000515">
    <property type="entry name" value="MetI-like"/>
</dbReference>
<keyword evidence="4 10" id="KW-0812">Transmembrane</keyword>
<evidence type="ECO:0000313" key="13">
    <source>
        <dbReference type="EMBL" id="MDX5893462.1"/>
    </source>
</evidence>
<organism evidence="12 14">
    <name type="scientific">Rubrobacter radiotolerans</name>
    <name type="common">Arthrobacter radiotolerans</name>
    <dbReference type="NCBI Taxonomy" id="42256"/>
    <lineage>
        <taxon>Bacteria</taxon>
        <taxon>Bacillati</taxon>
        <taxon>Actinomycetota</taxon>
        <taxon>Rubrobacteria</taxon>
        <taxon>Rubrobacterales</taxon>
        <taxon>Rubrobacteraceae</taxon>
        <taxon>Rubrobacter</taxon>
    </lineage>
</organism>
<feature type="domain" description="ABC transmembrane type-1" evidence="11">
    <location>
        <begin position="109"/>
        <end position="298"/>
    </location>
</feature>
<gene>
    <name evidence="12" type="ORF">RradSPS_0769</name>
    <name evidence="13" type="ORF">SIL72_05395</name>
</gene>
<dbReference type="InterPro" id="IPR050366">
    <property type="entry name" value="BP-dependent_transpt_permease"/>
</dbReference>
<evidence type="ECO:0000256" key="4">
    <source>
        <dbReference type="ARBA" id="ARBA00022692"/>
    </source>
</evidence>
<dbReference type="AlphaFoldDB" id="A0A023X0T8"/>
<dbReference type="STRING" id="42256.RradSPS_0769"/>
<evidence type="ECO:0000256" key="5">
    <source>
        <dbReference type="ARBA" id="ARBA00022856"/>
    </source>
</evidence>
<dbReference type="PANTHER" id="PTHR43386">
    <property type="entry name" value="OLIGOPEPTIDE TRANSPORT SYSTEM PERMEASE PROTEIN APPC"/>
    <property type="match status" value="1"/>
</dbReference>
<dbReference type="HOGENOM" id="CLU_028518_1_0_11"/>
<dbReference type="EMBL" id="JAWXXX010000001">
    <property type="protein sequence ID" value="MDX5893462.1"/>
    <property type="molecule type" value="Genomic_DNA"/>
</dbReference>
<feature type="transmembrane region" description="Helical" evidence="10">
    <location>
        <begin position="111"/>
        <end position="137"/>
    </location>
</feature>
<dbReference type="InterPro" id="IPR025966">
    <property type="entry name" value="OppC_N"/>
</dbReference>
<evidence type="ECO:0000256" key="6">
    <source>
        <dbReference type="ARBA" id="ARBA00022927"/>
    </source>
</evidence>
<dbReference type="Proteomes" id="UP001281130">
    <property type="component" value="Unassembled WGS sequence"/>
</dbReference>
<dbReference type="Pfam" id="PF00528">
    <property type="entry name" value="BPD_transp_1"/>
    <property type="match status" value="1"/>
</dbReference>
<evidence type="ECO:0000256" key="3">
    <source>
        <dbReference type="ARBA" id="ARBA00022475"/>
    </source>
</evidence>
<sequence>METGKKLTTLTPDLFEPAPKADDAAERIGGEPIGFWKDAWGRLKKNKAAIASLCIIVFLIFMAFVGPLLTPYTSFGQDLGRALQPPSSEFWFGTDSFGRSMFDRVWEGTRVSLYIAFVATAIDIGIGMFYGAISAYYGGRVDNVMQRIVEVLNGIPQLVVVILLLTVFPAGIFTIALAISMVAWTGTARLIRGQVLRLKNQEFFLASRTLGASSSRLILKHLIPNVLYIVIVTLMFTVPSAIFFEAFLSFIGLGIQVPNASLGSLMNDGAEFLRYEPYLIFIPAVVLALLLLCFTLLGDGLRDALDPRMRR</sequence>
<comment type="similarity">
    <text evidence="9">Belongs to the binding-protein-dependent transport system permease family. OppBC subfamily.</text>
</comment>
<dbReference type="GO" id="GO:0015833">
    <property type="term" value="P:peptide transport"/>
    <property type="evidence" value="ECO:0007669"/>
    <property type="project" value="UniProtKB-KW"/>
</dbReference>
<dbReference type="InterPro" id="IPR035906">
    <property type="entry name" value="MetI-like_sf"/>
</dbReference>
<feature type="transmembrane region" description="Helical" evidence="10">
    <location>
        <begin position="48"/>
        <end position="69"/>
    </location>
</feature>
<dbReference type="Pfam" id="PF12911">
    <property type="entry name" value="OppC_N"/>
    <property type="match status" value="1"/>
</dbReference>
<dbReference type="GO" id="GO:0055085">
    <property type="term" value="P:transmembrane transport"/>
    <property type="evidence" value="ECO:0007669"/>
    <property type="project" value="InterPro"/>
</dbReference>
<dbReference type="SUPFAM" id="SSF161098">
    <property type="entry name" value="MetI-like"/>
    <property type="match status" value="1"/>
</dbReference>
<reference evidence="12 14" key="1">
    <citation type="submission" date="2014-03" db="EMBL/GenBank/DDBJ databases">
        <title>Complete genome sequence of the Radio-Resistant Rubrobacter radiotolerans RSPS-4.</title>
        <authorList>
            <person name="Egas C.C."/>
            <person name="Barroso C.C."/>
            <person name="Froufe H.J.C."/>
            <person name="Pacheco J.J."/>
            <person name="Albuquerque L.L."/>
            <person name="da Costa M.M.S."/>
        </authorList>
    </citation>
    <scope>NUCLEOTIDE SEQUENCE [LARGE SCALE GENOMIC DNA]</scope>
    <source>
        <strain evidence="12 14">RSPS-4</strain>
    </source>
</reference>
<feature type="transmembrane region" description="Helical" evidence="10">
    <location>
        <begin position="226"/>
        <end position="257"/>
    </location>
</feature>
<dbReference type="OrthoDB" id="6637947at2"/>
<dbReference type="Proteomes" id="UP000025229">
    <property type="component" value="Chromosome"/>
</dbReference>
<dbReference type="KEGG" id="rrd:RradSPS_0769"/>
<evidence type="ECO:0000256" key="8">
    <source>
        <dbReference type="ARBA" id="ARBA00023136"/>
    </source>
</evidence>
<dbReference type="EMBL" id="CP007514">
    <property type="protein sequence ID" value="AHY46052.1"/>
    <property type="molecule type" value="Genomic_DNA"/>
</dbReference>
<dbReference type="PATRIC" id="fig|42256.3.peg.780"/>
<dbReference type="GO" id="GO:0015031">
    <property type="term" value="P:protein transport"/>
    <property type="evidence" value="ECO:0007669"/>
    <property type="project" value="UniProtKB-KW"/>
</dbReference>
<keyword evidence="14" id="KW-1185">Reference proteome</keyword>
<accession>A0A023X0T8</accession>
<dbReference type="Gene3D" id="1.10.3720.10">
    <property type="entry name" value="MetI-like"/>
    <property type="match status" value="1"/>
</dbReference>
<evidence type="ECO:0000256" key="10">
    <source>
        <dbReference type="RuleBase" id="RU363032"/>
    </source>
</evidence>
<reference evidence="13" key="2">
    <citation type="submission" date="2023-11" db="EMBL/GenBank/DDBJ databases">
        <title>MicrobeMod: A computational toolkit for identifying prokaryotic methylation and restriction-modification with nanopore sequencing.</title>
        <authorList>
            <person name="Crits-Christoph A."/>
            <person name="Kang S.C."/>
            <person name="Lee H."/>
            <person name="Ostrov N."/>
        </authorList>
    </citation>
    <scope>NUCLEOTIDE SEQUENCE</scope>
    <source>
        <strain evidence="13">ATCC 51242</strain>
    </source>
</reference>
<proteinExistence type="inferred from homology"/>
<evidence type="ECO:0000313" key="12">
    <source>
        <dbReference type="EMBL" id="AHY46052.1"/>
    </source>
</evidence>
<dbReference type="PROSITE" id="PS50928">
    <property type="entry name" value="ABC_TM1"/>
    <property type="match status" value="1"/>
</dbReference>
<dbReference type="RefSeq" id="WP_038680834.1">
    <property type="nucleotide sequence ID" value="NZ_CP007514.1"/>
</dbReference>
<dbReference type="GO" id="GO:0005886">
    <property type="term" value="C:plasma membrane"/>
    <property type="evidence" value="ECO:0007669"/>
    <property type="project" value="UniProtKB-SubCell"/>
</dbReference>
<evidence type="ECO:0000256" key="2">
    <source>
        <dbReference type="ARBA" id="ARBA00022448"/>
    </source>
</evidence>
<evidence type="ECO:0000256" key="9">
    <source>
        <dbReference type="ARBA" id="ARBA00024202"/>
    </source>
</evidence>
<evidence type="ECO:0000259" key="11">
    <source>
        <dbReference type="PROSITE" id="PS50928"/>
    </source>
</evidence>
<protein>
    <submittedName>
        <fullName evidence="13">ABC transporter permease</fullName>
    </submittedName>
    <submittedName>
        <fullName evidence="12">ABC-type dipeptide/oligopeptide/nickel transport systems permease component</fullName>
    </submittedName>
</protein>
<keyword evidence="5" id="KW-0571">Peptide transport</keyword>
<comment type="subcellular location">
    <subcellularLocation>
        <location evidence="1 10">Cell membrane</location>
        <topology evidence="1 10">Multi-pass membrane protein</topology>
    </subcellularLocation>
</comment>